<dbReference type="EMBL" id="DS990443">
    <property type="protein sequence ID" value="EEQ63676.1"/>
    <property type="molecule type" value="Genomic_DNA"/>
</dbReference>
<keyword evidence="2" id="KW-0472">Membrane</keyword>
<evidence type="ECO:0000256" key="2">
    <source>
        <dbReference type="SAM" id="Phobius"/>
    </source>
</evidence>
<keyword evidence="2" id="KW-1133">Transmembrane helix</keyword>
<accession>C5F082</accession>
<feature type="transmembrane region" description="Helical" evidence="2">
    <location>
        <begin position="92"/>
        <end position="112"/>
    </location>
</feature>
<organism evidence="3 4">
    <name type="scientific">Helicobacter pullorum MIT 98-5489</name>
    <dbReference type="NCBI Taxonomy" id="537972"/>
    <lineage>
        <taxon>Bacteria</taxon>
        <taxon>Pseudomonadati</taxon>
        <taxon>Campylobacterota</taxon>
        <taxon>Epsilonproteobacteria</taxon>
        <taxon>Campylobacterales</taxon>
        <taxon>Helicobacteraceae</taxon>
        <taxon>Helicobacter</taxon>
    </lineage>
</organism>
<dbReference type="HOGENOM" id="CLU_1033201_0_0_7"/>
<dbReference type="RefSeq" id="WP_005022146.1">
    <property type="nucleotide sequence ID" value="NZ_DS990443.1"/>
</dbReference>
<sequence length="272" mass="32376">MVENQRDTNQRGPVDSRNQGTDRWNGYAPKDLTEDFGQSEADRGRNIFNVLSEIQRYYVIEERSEEIPKEYFTIEQILEYFKIGFKSGLMESFIFVTLVPILQIIYPSFKFYFLDSNITDNEILFFKIISYTPIILTTLFVIYIGKYYQGYITRRAIFSLMNGRSVSFIVKGIIFYFLLQWFIDYSLSHPKFLYGLSDWTSWIIGVFSDLSINIEAIYKYYYAYVIPAMDKASISILSTMMFFAILPYFTIFFISYFKRARKQKVKEEFEQF</sequence>
<dbReference type="AlphaFoldDB" id="C5F082"/>
<gene>
    <name evidence="3" type="ORF">HPMG_01133</name>
</gene>
<evidence type="ECO:0000256" key="1">
    <source>
        <dbReference type="SAM" id="MobiDB-lite"/>
    </source>
</evidence>
<name>C5F082_9HELI</name>
<reference evidence="4" key="1">
    <citation type="journal article" date="2014" name="Genome Announc.">
        <title>Draft genome sequences of six enterohepatic helicobacter species isolated from humans and one from rhesus macaques.</title>
        <authorList>
            <person name="Shen Z."/>
            <person name="Sheh A."/>
            <person name="Young S.K."/>
            <person name="Abouelliel A."/>
            <person name="Ward D.V."/>
            <person name="Earl A.M."/>
            <person name="Fox J.G."/>
        </authorList>
    </citation>
    <scope>NUCLEOTIDE SEQUENCE [LARGE SCALE GENOMIC DNA]</scope>
    <source>
        <strain evidence="4">MIT 98-5489</strain>
    </source>
</reference>
<dbReference type="Proteomes" id="UP000003953">
    <property type="component" value="Unassembled WGS sequence"/>
</dbReference>
<protein>
    <submittedName>
        <fullName evidence="3">Uncharacterized protein</fullName>
    </submittedName>
</protein>
<dbReference type="eggNOG" id="ENOG50317WQ">
    <property type="taxonomic scope" value="Bacteria"/>
</dbReference>
<keyword evidence="2" id="KW-0812">Transmembrane</keyword>
<feature type="transmembrane region" description="Helical" evidence="2">
    <location>
        <begin position="234"/>
        <end position="257"/>
    </location>
</feature>
<feature type="transmembrane region" description="Helical" evidence="2">
    <location>
        <begin position="124"/>
        <end position="144"/>
    </location>
</feature>
<proteinExistence type="predicted"/>
<keyword evidence="4" id="KW-1185">Reference proteome</keyword>
<evidence type="ECO:0000313" key="3">
    <source>
        <dbReference type="EMBL" id="EEQ63676.1"/>
    </source>
</evidence>
<feature type="region of interest" description="Disordered" evidence="1">
    <location>
        <begin position="1"/>
        <end position="37"/>
    </location>
</feature>
<feature type="transmembrane region" description="Helical" evidence="2">
    <location>
        <begin position="165"/>
        <end position="183"/>
    </location>
</feature>
<evidence type="ECO:0000313" key="4">
    <source>
        <dbReference type="Proteomes" id="UP000003953"/>
    </source>
</evidence>